<keyword evidence="8" id="KW-1185">Reference proteome</keyword>
<feature type="region of interest" description="Disordered" evidence="6">
    <location>
        <begin position="972"/>
        <end position="994"/>
    </location>
</feature>
<evidence type="ECO:0000256" key="3">
    <source>
        <dbReference type="ARBA" id="ARBA00023015"/>
    </source>
</evidence>
<dbReference type="GO" id="GO:0006338">
    <property type="term" value="P:chromatin remodeling"/>
    <property type="evidence" value="ECO:0007669"/>
    <property type="project" value="InterPro"/>
</dbReference>
<feature type="region of interest" description="Disordered" evidence="6">
    <location>
        <begin position="1380"/>
        <end position="1541"/>
    </location>
</feature>
<feature type="compositionally biased region" description="Gly residues" evidence="6">
    <location>
        <begin position="534"/>
        <end position="545"/>
    </location>
</feature>
<dbReference type="InParanoid" id="A0A316VR77"/>
<feature type="compositionally biased region" description="Polar residues" evidence="6">
    <location>
        <begin position="461"/>
        <end position="472"/>
    </location>
</feature>
<keyword evidence="4" id="KW-0804">Transcription</keyword>
<feature type="compositionally biased region" description="Polar residues" evidence="6">
    <location>
        <begin position="1386"/>
        <end position="1399"/>
    </location>
</feature>
<feature type="compositionally biased region" description="Basic residues" evidence="6">
    <location>
        <begin position="1126"/>
        <end position="1136"/>
    </location>
</feature>
<dbReference type="GeneID" id="37036635"/>
<dbReference type="EMBL" id="KZ819448">
    <property type="protein sequence ID" value="PWN39724.1"/>
    <property type="molecule type" value="Genomic_DNA"/>
</dbReference>
<feature type="compositionally biased region" description="Polar residues" evidence="6">
    <location>
        <begin position="298"/>
        <end position="308"/>
    </location>
</feature>
<feature type="compositionally biased region" description="Basic and acidic residues" evidence="6">
    <location>
        <begin position="1482"/>
        <end position="1497"/>
    </location>
</feature>
<accession>A0A316VR77</accession>
<feature type="compositionally biased region" description="Pro residues" evidence="6">
    <location>
        <begin position="671"/>
        <end position="681"/>
    </location>
</feature>
<feature type="region of interest" description="Disordered" evidence="6">
    <location>
        <begin position="829"/>
        <end position="849"/>
    </location>
</feature>
<feature type="region of interest" description="Disordered" evidence="6">
    <location>
        <begin position="113"/>
        <end position="210"/>
    </location>
</feature>
<dbReference type="Pfam" id="PF04855">
    <property type="entry name" value="SNF5"/>
    <property type="match status" value="1"/>
</dbReference>
<dbReference type="STRING" id="1522189.A0A316VR77"/>
<feature type="region of interest" description="Disordered" evidence="6">
    <location>
        <begin position="1095"/>
        <end position="1114"/>
    </location>
</feature>
<feature type="compositionally biased region" description="Polar residues" evidence="6">
    <location>
        <begin position="410"/>
        <end position="423"/>
    </location>
</feature>
<feature type="compositionally biased region" description="Low complexity" evidence="6">
    <location>
        <begin position="644"/>
        <end position="660"/>
    </location>
</feature>
<organism evidence="7 8">
    <name type="scientific">Ceraceosorus guamensis</name>
    <dbReference type="NCBI Taxonomy" id="1522189"/>
    <lineage>
        <taxon>Eukaryota</taxon>
        <taxon>Fungi</taxon>
        <taxon>Dikarya</taxon>
        <taxon>Basidiomycota</taxon>
        <taxon>Ustilaginomycotina</taxon>
        <taxon>Exobasidiomycetes</taxon>
        <taxon>Ceraceosorales</taxon>
        <taxon>Ceraceosoraceae</taxon>
        <taxon>Ceraceosorus</taxon>
    </lineage>
</organism>
<protein>
    <submittedName>
        <fullName evidence="7">SNF5-domain-containing protein</fullName>
    </submittedName>
</protein>
<feature type="region of interest" description="Disordered" evidence="6">
    <location>
        <begin position="521"/>
        <end position="715"/>
    </location>
</feature>
<feature type="compositionally biased region" description="Low complexity" evidence="6">
    <location>
        <begin position="442"/>
        <end position="460"/>
    </location>
</feature>
<keyword evidence="5" id="KW-0539">Nucleus</keyword>
<feature type="region of interest" description="Disordered" evidence="6">
    <location>
        <begin position="249"/>
        <end position="473"/>
    </location>
</feature>
<dbReference type="OrthoDB" id="515064at2759"/>
<feature type="compositionally biased region" description="Polar residues" evidence="6">
    <location>
        <begin position="1415"/>
        <end position="1427"/>
    </location>
</feature>
<dbReference type="Proteomes" id="UP000245783">
    <property type="component" value="Unassembled WGS sequence"/>
</dbReference>
<name>A0A316VR77_9BASI</name>
<comment type="similarity">
    <text evidence="2">Belongs to the SNF5 family.</text>
</comment>
<dbReference type="PANTHER" id="PTHR10019">
    <property type="entry name" value="SNF5"/>
    <property type="match status" value="1"/>
</dbReference>
<feature type="compositionally biased region" description="Polar residues" evidence="6">
    <location>
        <begin position="394"/>
        <end position="403"/>
    </location>
</feature>
<reference evidence="7 8" key="1">
    <citation type="journal article" date="2018" name="Mol. Biol. Evol.">
        <title>Broad Genomic Sampling Reveals a Smut Pathogenic Ancestry of the Fungal Clade Ustilaginomycotina.</title>
        <authorList>
            <person name="Kijpornyongpan T."/>
            <person name="Mondo S.J."/>
            <person name="Barry K."/>
            <person name="Sandor L."/>
            <person name="Lee J."/>
            <person name="Lipzen A."/>
            <person name="Pangilinan J."/>
            <person name="LaButti K."/>
            <person name="Hainaut M."/>
            <person name="Henrissat B."/>
            <person name="Grigoriev I.V."/>
            <person name="Spatafora J.W."/>
            <person name="Aime M.C."/>
        </authorList>
    </citation>
    <scope>NUCLEOTIDE SEQUENCE [LARGE SCALE GENOMIC DNA]</scope>
    <source>
        <strain evidence="7 8">MCA 4658</strain>
    </source>
</reference>
<evidence type="ECO:0000256" key="5">
    <source>
        <dbReference type="ARBA" id="ARBA00023242"/>
    </source>
</evidence>
<sequence length="1623" mass="171227">MFGGGQNAFAGALGMGSGDAMQQFGNGSVSGGNGADAHTQGSAPEFGQMGFGAGAGMGMGANMGGMNAPQQSFNFDLATNSGGLNPAMLAMLQQAQSSSSNVGNVQQNGMPWANIQGMGLGAFPSGNDQQLGGHQQQQRQSQQNHQQAPQAANGQLGQQNNPFATQAPQTPNQSGQIQGGPNMNFNFGQQPNGPFKFGGAQMSLQGPGQSAQSQQHVQSPVSMLGFPGDNTGGMFPPQFMNGMMSSMGPGSGALQSQAGFPSPGNGMIPSQMHQQAGNMPRFGPNNGAPNGLPAHLNNAMSSPSSSTAEGGADGKGKRGGAASSKKKKAGAKGPQSAAGSPPPGGMAPAGGVQALNSERSRSHTRSPSISGASVSSMHHPQGPLNAARPPGTPIQGQHGQSGLQAPPTPFSQLSVPSQTTESHLGTGVNGPRMLPSTALNCPPGWQPSLGPQQQQQILTQAMHTSKQRSAQGQELPAGTVLQQLGFIFVRAHQLPAHVQLSAFNGGGAVLSLTEAQTIGLLPPPNQAAHSSTEGGAGPLGSGGTGAPPRTPQQQHAMPPPQHSMRPSPSGAPGMNQMSSSPFATPHSPFAIASPAMSAAVPPRARQASQFGQRRPASRDGAADSNARNAQMALSAGSGGHARRSSTATNGDDLGLNDLNGAGPSRGSAPSVPRPSVQPAPPTDLKAGLAPQRPKSPPRGPPLPPIHGGALPKTTKGGHEVVEYNTRLTPLPPLPEKPSAEEAKALTDVWKPLTEEEERDLLGVMKRDHEYTKDIHQLGRRQATTLHTRASQLRATAANLHWWERMDGDVIKHKDFESFHMIFPHEKRKARARRGRQIGGPLASGLTSAEDRRHSQLAAAKLEDLVPIRLEIDHEAWRLRDTFTWNASDAHVGLDHFAHTLCDDFGLPHQVFVPSIKSAIQAQVQEHVAAQAFLPKRLEASSEVANVGKIATSVDDKWWKSWRREVDQRASGRAVKRRRRSATGHELDSASQTRPHPDLRIEIKLDITVGAMNLVDRFEWDIEDDGTSPEAFAETFAADLGLAGEFKTAVAHSIREQVDVHRRSLALVGHVFDGSEVQDEDLRAAFLPPLTLSARGEQDAEGFTPRLNQLSEADIDALEREREREARRKRRQTRGRRGVNLPDREPQKTQRTPAVGGLQAVQVAAFEAAHGGAFGTSSEFGASGRGERGGGMSTRRAAAQANASITGVHDGHDFSTPAPETAPDTTAKSVRLESHAIHFAYPGGLGGPPDSDGPRFAPSTGYETRARKAKSPVVINAPTQPPEPPPLSAKAAAAAALAAKDLAAQHPNIHDGQWFCSNCGVAGSVDTGRRKGPLGEKSLCGVCGKYYHRHRRVPTMHYTRDEAYHRGNQHNRRNVRHLQIDAGDEGPSTQPTSSAGTPAGTTLEGVAEREGENDHTQSNGIAKSSTNAGDLSQDDDDDDEEGSDVRRAANGRHTAQHSTRGNSPDLPFLVQVGSPDEDSDSSSDEKPGGQDGVSKRDGSAAPRPQAGVIRNVSPLRQEVLGGSTASPKSAALATSPLPPALKPPEWLTDAAVALRAQYAQDRFEIVPKPRKADEPAPIIQEWRVRCNDCPGKLYTAGPDQTLQNFSIHLRNRQHRNNVASRRTG</sequence>
<feature type="compositionally biased region" description="Polar residues" evidence="6">
    <location>
        <begin position="163"/>
        <end position="192"/>
    </location>
</feature>
<feature type="region of interest" description="Disordered" evidence="6">
    <location>
        <begin position="1120"/>
        <end position="1153"/>
    </location>
</feature>
<evidence type="ECO:0000256" key="1">
    <source>
        <dbReference type="ARBA" id="ARBA00004123"/>
    </source>
</evidence>
<evidence type="ECO:0000256" key="4">
    <source>
        <dbReference type="ARBA" id="ARBA00023163"/>
    </source>
</evidence>
<feature type="compositionally biased region" description="Basic and acidic residues" evidence="6">
    <location>
        <begin position="1405"/>
        <end position="1414"/>
    </location>
</feature>
<proteinExistence type="inferred from homology"/>
<dbReference type="GO" id="GO:0000228">
    <property type="term" value="C:nuclear chromosome"/>
    <property type="evidence" value="ECO:0007669"/>
    <property type="project" value="InterPro"/>
</dbReference>
<evidence type="ECO:0000313" key="8">
    <source>
        <dbReference type="Proteomes" id="UP000245783"/>
    </source>
</evidence>
<feature type="compositionally biased region" description="Pro residues" evidence="6">
    <location>
        <begin position="693"/>
        <end position="704"/>
    </location>
</feature>
<feature type="compositionally biased region" description="Low complexity" evidence="6">
    <location>
        <begin position="1522"/>
        <end position="1534"/>
    </location>
</feature>
<feature type="compositionally biased region" description="Low complexity" evidence="6">
    <location>
        <begin position="127"/>
        <end position="162"/>
    </location>
</feature>
<keyword evidence="3" id="KW-0805">Transcription regulation</keyword>
<dbReference type="RefSeq" id="XP_025366884.1">
    <property type="nucleotide sequence ID" value="XM_025514765.1"/>
</dbReference>
<comment type="subcellular location">
    <subcellularLocation>
        <location evidence="1">Nucleus</location>
    </subcellularLocation>
</comment>
<evidence type="ECO:0000313" key="7">
    <source>
        <dbReference type="EMBL" id="PWN39724.1"/>
    </source>
</evidence>
<dbReference type="InterPro" id="IPR006939">
    <property type="entry name" value="SNF5"/>
</dbReference>
<feature type="compositionally biased region" description="Acidic residues" evidence="6">
    <location>
        <begin position="1431"/>
        <end position="1441"/>
    </location>
</feature>
<gene>
    <name evidence="7" type="ORF">IE81DRAFT_326245</name>
</gene>
<evidence type="ECO:0000256" key="6">
    <source>
        <dbReference type="SAM" id="MobiDB-lite"/>
    </source>
</evidence>
<evidence type="ECO:0000256" key="2">
    <source>
        <dbReference type="ARBA" id="ARBA00010239"/>
    </source>
</evidence>
<feature type="compositionally biased region" description="Polar residues" evidence="6">
    <location>
        <begin position="365"/>
        <end position="378"/>
    </location>
</feature>